<proteinExistence type="predicted"/>
<evidence type="ECO:0000256" key="1">
    <source>
        <dbReference type="SAM" id="MobiDB-lite"/>
    </source>
</evidence>
<dbReference type="Proteomes" id="UP000182882">
    <property type="component" value="Unassembled WGS sequence"/>
</dbReference>
<dbReference type="EMBL" id="FNLN01000069">
    <property type="protein sequence ID" value="SDU36008.1"/>
    <property type="molecule type" value="Genomic_DNA"/>
</dbReference>
<sequence length="49" mass="5311">MIRIAMGHRDSIYRLEELIEIDDALIGGDRLGESEGGGAERKTPILVGS</sequence>
<name>A0A1H2HWV2_9PROT</name>
<gene>
    <name evidence="2" type="ORF">SAMN05216406_1693</name>
</gene>
<feature type="compositionally biased region" description="Basic and acidic residues" evidence="1">
    <location>
        <begin position="30"/>
        <end position="43"/>
    </location>
</feature>
<organism evidence="2 3">
    <name type="scientific">Nitrosomonas ureae</name>
    <dbReference type="NCBI Taxonomy" id="44577"/>
    <lineage>
        <taxon>Bacteria</taxon>
        <taxon>Pseudomonadati</taxon>
        <taxon>Pseudomonadota</taxon>
        <taxon>Betaproteobacteria</taxon>
        <taxon>Nitrosomonadales</taxon>
        <taxon>Nitrosomonadaceae</taxon>
        <taxon>Nitrosomonas</taxon>
    </lineage>
</organism>
<accession>A0A1H2HWV2</accession>
<protein>
    <submittedName>
        <fullName evidence="2">Uncharacterized protein</fullName>
    </submittedName>
</protein>
<evidence type="ECO:0000313" key="3">
    <source>
        <dbReference type="Proteomes" id="UP000182882"/>
    </source>
</evidence>
<keyword evidence="3" id="KW-1185">Reference proteome</keyword>
<dbReference type="AlphaFoldDB" id="A0A1H2HWV2"/>
<evidence type="ECO:0000313" key="2">
    <source>
        <dbReference type="EMBL" id="SDU36008.1"/>
    </source>
</evidence>
<feature type="region of interest" description="Disordered" evidence="1">
    <location>
        <begin position="30"/>
        <end position="49"/>
    </location>
</feature>
<reference evidence="3" key="1">
    <citation type="submission" date="2016-10" db="EMBL/GenBank/DDBJ databases">
        <authorList>
            <person name="Varghese N."/>
            <person name="Submissions S."/>
        </authorList>
    </citation>
    <scope>NUCLEOTIDE SEQUENCE [LARGE SCALE GENOMIC DNA]</scope>
    <source>
        <strain evidence="3">Nm10</strain>
    </source>
</reference>